<keyword evidence="2" id="KW-1185">Reference proteome</keyword>
<dbReference type="Pfam" id="PF07689">
    <property type="entry name" value="KaiB"/>
    <property type="match status" value="1"/>
</dbReference>
<dbReference type="GO" id="GO:0048511">
    <property type="term" value="P:rhythmic process"/>
    <property type="evidence" value="ECO:0007669"/>
    <property type="project" value="InterPro"/>
</dbReference>
<dbReference type="InterPro" id="IPR036249">
    <property type="entry name" value="Thioredoxin-like_sf"/>
</dbReference>
<dbReference type="RefSeq" id="WP_102331530.1">
    <property type="nucleotide sequence ID" value="NZ_CP058566.2"/>
</dbReference>
<dbReference type="SMART" id="SM01248">
    <property type="entry name" value="KaiB"/>
    <property type="match status" value="1"/>
</dbReference>
<reference evidence="1 2" key="1">
    <citation type="journal article" date="2017" name="ISME J.">
        <title>Grape pomace compost harbors organohalide-respiring Dehalogenimonas species with novel reductive dehalogenase genes.</title>
        <authorList>
            <person name="Yang Y."/>
            <person name="Higgins S.A."/>
            <person name="Yan J."/>
            <person name="Simsir B."/>
            <person name="Chourey K."/>
            <person name="Iyer R."/>
            <person name="Hettich R.L."/>
            <person name="Baldwin B."/>
            <person name="Ogles D.M."/>
            <person name="Loffler F.E."/>
        </authorList>
    </citation>
    <scope>NUCLEOTIDE SEQUENCE [LARGE SCALE GENOMIC DNA]</scope>
    <source>
        <strain evidence="1 2">GP</strain>
    </source>
</reference>
<dbReference type="CDD" id="cd02978">
    <property type="entry name" value="KaiB_like"/>
    <property type="match status" value="1"/>
</dbReference>
<dbReference type="InterPro" id="IPR039022">
    <property type="entry name" value="KaiB-like"/>
</dbReference>
<name>A0A2P5P4X0_9CHLR</name>
<dbReference type="PANTHER" id="PTHR41709:SF2">
    <property type="entry name" value="CIRCADIAN CLOCK PROTEIN KAIB2"/>
    <property type="match status" value="1"/>
</dbReference>
<dbReference type="EMBL" id="JQAN02000014">
    <property type="protein sequence ID" value="PPD57335.1"/>
    <property type="molecule type" value="Genomic_DNA"/>
</dbReference>
<accession>A0A2P5P4X0</accession>
<proteinExistence type="predicted"/>
<dbReference type="Proteomes" id="UP000235653">
    <property type="component" value="Unassembled WGS sequence"/>
</dbReference>
<evidence type="ECO:0000313" key="1">
    <source>
        <dbReference type="EMBL" id="PPD57335.1"/>
    </source>
</evidence>
<evidence type="ECO:0000313" key="2">
    <source>
        <dbReference type="Proteomes" id="UP000235653"/>
    </source>
</evidence>
<dbReference type="PANTHER" id="PTHR41709">
    <property type="entry name" value="KAIB-LIKE PROTEIN 1"/>
    <property type="match status" value="1"/>
</dbReference>
<dbReference type="SUPFAM" id="SSF52833">
    <property type="entry name" value="Thioredoxin-like"/>
    <property type="match status" value="1"/>
</dbReference>
<dbReference type="OrthoDB" id="5458519at2"/>
<protein>
    <submittedName>
        <fullName evidence="1">Circadian clock protein KaiB</fullName>
    </submittedName>
</protein>
<sequence length="108" mass="12524">MEKVKGPPYGDTEPAEEWKLRLFVTDWNPRCIVAYRNLKKICQEDLENKCSIEVIDILEQPDIARQEQIVAIPALKKILPKPSRILVGDFSKKEKVLKALDVERWLHG</sequence>
<comment type="caution">
    <text evidence="1">The sequence shown here is derived from an EMBL/GenBank/DDBJ whole genome shotgun (WGS) entry which is preliminary data.</text>
</comment>
<dbReference type="AlphaFoldDB" id="A0A2P5P4X0"/>
<organism evidence="1 2">
    <name type="scientific">Dehalogenimonas etheniformans</name>
    <dbReference type="NCBI Taxonomy" id="1536648"/>
    <lineage>
        <taxon>Bacteria</taxon>
        <taxon>Bacillati</taxon>
        <taxon>Chloroflexota</taxon>
        <taxon>Dehalococcoidia</taxon>
        <taxon>Dehalococcoidales</taxon>
        <taxon>Dehalococcoidaceae</taxon>
        <taxon>Dehalogenimonas</taxon>
    </lineage>
</organism>
<gene>
    <name evidence="1" type="ORF">JP09_009845</name>
</gene>
<dbReference type="InterPro" id="IPR011649">
    <property type="entry name" value="KaiB_domain"/>
</dbReference>
<dbReference type="Gene3D" id="3.40.30.10">
    <property type="entry name" value="Glutaredoxin"/>
    <property type="match status" value="1"/>
</dbReference>